<dbReference type="EMBL" id="CP001734">
    <property type="protein sequence ID" value="ACV67576.1"/>
    <property type="molecule type" value="Genomic_DNA"/>
</dbReference>
<accession>C8WZV1</accession>
<keyword evidence="3" id="KW-1003">Cell membrane</keyword>
<name>C8WZV1_DESRD</name>
<evidence type="ECO:0008006" key="10">
    <source>
        <dbReference type="Google" id="ProtNLM"/>
    </source>
</evidence>
<evidence type="ECO:0000313" key="8">
    <source>
        <dbReference type="EMBL" id="ACV67576.1"/>
    </source>
</evidence>
<evidence type="ECO:0000256" key="6">
    <source>
        <dbReference type="ARBA" id="ARBA00023136"/>
    </source>
</evidence>
<reference evidence="8 9" key="2">
    <citation type="journal article" date="2010" name="Stand. Genomic Sci.">
        <title>Complete genome sequence of Desulfohalobium retbaense type strain (HR(100)).</title>
        <authorList>
            <person name="Spring S."/>
            <person name="Nolan M."/>
            <person name="Lapidus A."/>
            <person name="Glavina Del Rio T."/>
            <person name="Copeland A."/>
            <person name="Tice H."/>
            <person name="Cheng J.F."/>
            <person name="Lucas S."/>
            <person name="Land M."/>
            <person name="Chen F."/>
            <person name="Bruce D."/>
            <person name="Goodwin L."/>
            <person name="Pitluck S."/>
            <person name="Ivanova N."/>
            <person name="Mavromatis K."/>
            <person name="Mikhailova N."/>
            <person name="Pati A."/>
            <person name="Chen A."/>
            <person name="Palaniappan K."/>
            <person name="Hauser L."/>
            <person name="Chang Y.J."/>
            <person name="Jeffries C.D."/>
            <person name="Munk C."/>
            <person name="Kiss H."/>
            <person name="Chain P."/>
            <person name="Han C."/>
            <person name="Brettin T."/>
            <person name="Detter J.C."/>
            <person name="Schuler E."/>
            <person name="Goker M."/>
            <person name="Rohde M."/>
            <person name="Bristow J."/>
            <person name="Eisen J.A."/>
            <person name="Markowitz V."/>
            <person name="Hugenholtz P."/>
            <person name="Kyrpides N.C."/>
            <person name="Klenk H.P."/>
        </authorList>
    </citation>
    <scope>NUCLEOTIDE SEQUENCE [LARGE SCALE GENOMIC DNA]</scope>
    <source>
        <strain evidence="8 9">DSM 5692</strain>
    </source>
</reference>
<proteinExistence type="inferred from homology"/>
<dbReference type="AlphaFoldDB" id="C8WZV1"/>
<evidence type="ECO:0000256" key="1">
    <source>
        <dbReference type="ARBA" id="ARBA00004651"/>
    </source>
</evidence>
<dbReference type="Pfam" id="PF03773">
    <property type="entry name" value="ArsP_1"/>
    <property type="match status" value="1"/>
</dbReference>
<dbReference type="PANTHER" id="PTHR43299">
    <property type="entry name" value="UPF0718 PROTEIN YRAQ"/>
    <property type="match status" value="1"/>
</dbReference>
<evidence type="ECO:0000256" key="2">
    <source>
        <dbReference type="ARBA" id="ARBA00006386"/>
    </source>
</evidence>
<feature type="transmembrane region" description="Helical" evidence="7">
    <location>
        <begin position="72"/>
        <end position="95"/>
    </location>
</feature>
<dbReference type="KEGG" id="drt:Dret_0274"/>
<comment type="subcellular location">
    <subcellularLocation>
        <location evidence="1">Cell membrane</location>
        <topology evidence="1">Multi-pass membrane protein</topology>
    </subcellularLocation>
</comment>
<evidence type="ECO:0000256" key="3">
    <source>
        <dbReference type="ARBA" id="ARBA00022475"/>
    </source>
</evidence>
<dbReference type="eggNOG" id="COG0701">
    <property type="taxonomic scope" value="Bacteria"/>
</dbReference>
<keyword evidence="6 7" id="KW-0472">Membrane</keyword>
<gene>
    <name evidence="8" type="ordered locus">Dret_0274</name>
</gene>
<dbReference type="GO" id="GO:0005886">
    <property type="term" value="C:plasma membrane"/>
    <property type="evidence" value="ECO:0007669"/>
    <property type="project" value="UniProtKB-SubCell"/>
</dbReference>
<dbReference type="STRING" id="485915.Dret_0274"/>
<dbReference type="RefSeq" id="WP_015750735.1">
    <property type="nucleotide sequence ID" value="NC_013223.1"/>
</dbReference>
<dbReference type="Proteomes" id="UP000001052">
    <property type="component" value="Chromosome"/>
</dbReference>
<feature type="transmembrane region" description="Helical" evidence="7">
    <location>
        <begin position="138"/>
        <end position="160"/>
    </location>
</feature>
<sequence>MPVAFAILALMALALYLLARRRHDDSHRRGLRIGWRMGKGLLPLLVCAFALAGLIQVALPPELIRAWLGEEAGLRGICIGTVAGALIAGGPYVSFPIIAGIYQAGAGIGTIVALITGWAMLGVGQLPFEITLVGPRFTLVRLATVFLTPVAAGLLAQAIFGAG</sequence>
<keyword evidence="9" id="KW-1185">Reference proteome</keyword>
<keyword evidence="5 7" id="KW-1133">Transmembrane helix</keyword>
<protein>
    <recommendedName>
        <fullName evidence="10">Permease</fullName>
    </recommendedName>
</protein>
<organism evidence="8 9">
    <name type="scientific">Desulfohalobium retbaense (strain ATCC 49708 / DSM 5692 / JCM 16813 / HR100)</name>
    <dbReference type="NCBI Taxonomy" id="485915"/>
    <lineage>
        <taxon>Bacteria</taxon>
        <taxon>Pseudomonadati</taxon>
        <taxon>Thermodesulfobacteriota</taxon>
        <taxon>Desulfovibrionia</taxon>
        <taxon>Desulfovibrionales</taxon>
        <taxon>Desulfohalobiaceae</taxon>
        <taxon>Desulfohalobium</taxon>
    </lineage>
</organism>
<keyword evidence="4 7" id="KW-0812">Transmembrane</keyword>
<evidence type="ECO:0000313" key="9">
    <source>
        <dbReference type="Proteomes" id="UP000001052"/>
    </source>
</evidence>
<dbReference type="OrthoDB" id="5797013at2"/>
<dbReference type="PANTHER" id="PTHR43299:SF1">
    <property type="entry name" value="UPF0718 PROTEIN YRAQ"/>
    <property type="match status" value="1"/>
</dbReference>
<dbReference type="HOGENOM" id="CLU_101297_1_1_7"/>
<evidence type="ECO:0000256" key="7">
    <source>
        <dbReference type="SAM" id="Phobius"/>
    </source>
</evidence>
<dbReference type="InterPro" id="IPR005524">
    <property type="entry name" value="DUF318"/>
</dbReference>
<feature type="transmembrane region" description="Helical" evidence="7">
    <location>
        <begin position="101"/>
        <end position="126"/>
    </location>
</feature>
<reference evidence="9" key="1">
    <citation type="submission" date="2009-09" db="EMBL/GenBank/DDBJ databases">
        <title>The complete chromosome of Desulfohalobium retbaense DSM 5692.</title>
        <authorList>
            <consortium name="US DOE Joint Genome Institute (JGI-PGF)"/>
            <person name="Lucas S."/>
            <person name="Copeland A."/>
            <person name="Lapidus A."/>
            <person name="Glavina del Rio T."/>
            <person name="Dalin E."/>
            <person name="Tice H."/>
            <person name="Bruce D."/>
            <person name="Goodwin L."/>
            <person name="Pitluck S."/>
            <person name="Kyrpides N."/>
            <person name="Mavromatis K."/>
            <person name="Ivanova N."/>
            <person name="Mikhailova N."/>
            <person name="Munk A.C."/>
            <person name="Brettin T."/>
            <person name="Detter J.C."/>
            <person name="Han C."/>
            <person name="Tapia R."/>
            <person name="Larimer F."/>
            <person name="Land M."/>
            <person name="Hauser L."/>
            <person name="Markowitz V."/>
            <person name="Cheng J.-F."/>
            <person name="Hugenholtz P."/>
            <person name="Woyke T."/>
            <person name="Wu D."/>
            <person name="Spring S."/>
            <person name="Klenk H.-P."/>
            <person name="Eisen J.A."/>
        </authorList>
    </citation>
    <scope>NUCLEOTIDE SEQUENCE [LARGE SCALE GENOMIC DNA]</scope>
    <source>
        <strain evidence="9">DSM 5692</strain>
    </source>
</reference>
<evidence type="ECO:0000256" key="5">
    <source>
        <dbReference type="ARBA" id="ARBA00022989"/>
    </source>
</evidence>
<comment type="similarity">
    <text evidence="2">Belongs to the UPF0718 family.</text>
</comment>
<feature type="transmembrane region" description="Helical" evidence="7">
    <location>
        <begin position="43"/>
        <end position="60"/>
    </location>
</feature>
<evidence type="ECO:0000256" key="4">
    <source>
        <dbReference type="ARBA" id="ARBA00022692"/>
    </source>
</evidence>